<evidence type="ECO:0000313" key="3">
    <source>
        <dbReference type="Proteomes" id="UP000475862"/>
    </source>
</evidence>
<feature type="transmembrane region" description="Helical" evidence="1">
    <location>
        <begin position="169"/>
        <end position="187"/>
    </location>
</feature>
<gene>
    <name evidence="2" type="ORF">AGLY_015392</name>
</gene>
<dbReference type="Proteomes" id="UP000475862">
    <property type="component" value="Unassembled WGS sequence"/>
</dbReference>
<comment type="caution">
    <text evidence="2">The sequence shown here is derived from an EMBL/GenBank/DDBJ whole genome shotgun (WGS) entry which is preliminary data.</text>
</comment>
<feature type="transmembrane region" description="Helical" evidence="1">
    <location>
        <begin position="131"/>
        <end position="149"/>
    </location>
</feature>
<keyword evidence="1" id="KW-0472">Membrane</keyword>
<reference evidence="2 3" key="1">
    <citation type="submission" date="2019-08" db="EMBL/GenBank/DDBJ databases">
        <title>The genome of the soybean aphid Biotype 1, its phylome, world population structure and adaptation to the North American continent.</title>
        <authorList>
            <person name="Giordano R."/>
            <person name="Donthu R.K."/>
            <person name="Hernandez A.G."/>
            <person name="Wright C.L."/>
            <person name="Zimin A.V."/>
        </authorList>
    </citation>
    <scope>NUCLEOTIDE SEQUENCE [LARGE SCALE GENOMIC DNA]</scope>
    <source>
        <tissue evidence="2">Whole aphids</tissue>
    </source>
</reference>
<dbReference type="AlphaFoldDB" id="A0A6G0T145"/>
<keyword evidence="1" id="KW-0812">Transmembrane</keyword>
<accession>A0A6G0T145</accession>
<keyword evidence="1" id="KW-1133">Transmembrane helix</keyword>
<name>A0A6G0T145_APHGL</name>
<keyword evidence="3" id="KW-1185">Reference proteome</keyword>
<evidence type="ECO:0000256" key="1">
    <source>
        <dbReference type="SAM" id="Phobius"/>
    </source>
</evidence>
<evidence type="ECO:0000313" key="2">
    <source>
        <dbReference type="EMBL" id="KAE9524353.1"/>
    </source>
</evidence>
<proteinExistence type="predicted"/>
<organism evidence="2 3">
    <name type="scientific">Aphis glycines</name>
    <name type="common">Soybean aphid</name>
    <dbReference type="NCBI Taxonomy" id="307491"/>
    <lineage>
        <taxon>Eukaryota</taxon>
        <taxon>Metazoa</taxon>
        <taxon>Ecdysozoa</taxon>
        <taxon>Arthropoda</taxon>
        <taxon>Hexapoda</taxon>
        <taxon>Insecta</taxon>
        <taxon>Pterygota</taxon>
        <taxon>Neoptera</taxon>
        <taxon>Paraneoptera</taxon>
        <taxon>Hemiptera</taxon>
        <taxon>Sternorrhyncha</taxon>
        <taxon>Aphidomorpha</taxon>
        <taxon>Aphidoidea</taxon>
        <taxon>Aphididae</taxon>
        <taxon>Aphidini</taxon>
        <taxon>Aphis</taxon>
        <taxon>Aphis</taxon>
    </lineage>
</organism>
<sequence>MNVVYHCMSVSCIHNCLFKAILKHNYITLLKSKSNITLIAGLYFINYKNKKCNKYVPTTQRRILWAYSFQKPVVLGKPNKMLRKNGNFYANPINYCNSKTNYCCTIIFLFLQNVYIITLFTIYLQALHDIILSFLVFLGLDIYSLNNYFSSNNFDILFNNSRYLKLSPNVYITIIIIYYSLMSKKIFKKNISRNILGDISYISTHP</sequence>
<dbReference type="EMBL" id="VYZN01000070">
    <property type="protein sequence ID" value="KAE9524353.1"/>
    <property type="molecule type" value="Genomic_DNA"/>
</dbReference>
<protein>
    <submittedName>
        <fullName evidence="2">Uncharacterized protein</fullName>
    </submittedName>
</protein>
<feature type="transmembrane region" description="Helical" evidence="1">
    <location>
        <begin position="106"/>
        <end position="124"/>
    </location>
</feature>